<comment type="caution">
    <text evidence="1">The sequence shown here is derived from an EMBL/GenBank/DDBJ whole genome shotgun (WGS) entry which is preliminary data.</text>
</comment>
<proteinExistence type="predicted"/>
<organism evidence="1 2">
    <name type="scientific">Rhizophagus irregularis</name>
    <dbReference type="NCBI Taxonomy" id="588596"/>
    <lineage>
        <taxon>Eukaryota</taxon>
        <taxon>Fungi</taxon>
        <taxon>Fungi incertae sedis</taxon>
        <taxon>Mucoromycota</taxon>
        <taxon>Glomeromycotina</taxon>
        <taxon>Glomeromycetes</taxon>
        <taxon>Glomerales</taxon>
        <taxon>Glomeraceae</taxon>
        <taxon>Rhizophagus</taxon>
    </lineage>
</organism>
<name>A0A915ZI08_9GLOM</name>
<reference evidence="1" key="1">
    <citation type="submission" date="2020-05" db="EMBL/GenBank/DDBJ databases">
        <authorList>
            <person name="Rincon C."/>
            <person name="Sanders R I."/>
            <person name="Robbins C."/>
            <person name="Chaturvedi A."/>
        </authorList>
    </citation>
    <scope>NUCLEOTIDE SEQUENCE</scope>
    <source>
        <strain evidence="1">CHB12</strain>
    </source>
</reference>
<dbReference type="Proteomes" id="UP000684084">
    <property type="component" value="Unassembled WGS sequence"/>
</dbReference>
<evidence type="ECO:0000313" key="1">
    <source>
        <dbReference type="EMBL" id="CAB5377392.1"/>
    </source>
</evidence>
<protein>
    <submittedName>
        <fullName evidence="1">Uncharacterized protein</fullName>
    </submittedName>
</protein>
<gene>
    <name evidence="1" type="ORF">CHRIB12_LOCUS15744</name>
</gene>
<dbReference type="EMBL" id="CAGKOT010000037">
    <property type="protein sequence ID" value="CAB5377392.1"/>
    <property type="molecule type" value="Genomic_DNA"/>
</dbReference>
<accession>A0A915ZI08</accession>
<evidence type="ECO:0000313" key="2">
    <source>
        <dbReference type="Proteomes" id="UP000684084"/>
    </source>
</evidence>
<sequence length="69" mass="7856">MHVLVQKRKSISYFEIASSNTFIKIKHLIEKVKLLQLKILLDSLHIVSYSLSSSVFLSLLNDLCSPIVI</sequence>
<dbReference type="AlphaFoldDB" id="A0A915ZI08"/>